<protein>
    <recommendedName>
        <fullName evidence="3 10">Lipid-A-disaccharide synthase</fullName>
        <ecNumber evidence="2 10">2.4.1.182</ecNumber>
    </recommendedName>
</protein>
<comment type="catalytic activity">
    <reaction evidence="9">
        <text>a lipid X + a UDP-2-N,3-O-bis[(3R)-3-hydroxyacyl]-alpha-D-glucosamine = a lipid A disaccharide + UDP + H(+)</text>
        <dbReference type="Rhea" id="RHEA:67828"/>
        <dbReference type="ChEBI" id="CHEBI:15378"/>
        <dbReference type="ChEBI" id="CHEBI:58223"/>
        <dbReference type="ChEBI" id="CHEBI:137748"/>
        <dbReference type="ChEBI" id="CHEBI:176338"/>
        <dbReference type="ChEBI" id="CHEBI:176343"/>
        <dbReference type="EC" id="2.4.1.182"/>
    </reaction>
</comment>
<keyword evidence="5" id="KW-0441">Lipid A biosynthesis</keyword>
<keyword evidence="6 11" id="KW-0328">Glycosyltransferase</keyword>
<evidence type="ECO:0000256" key="6">
    <source>
        <dbReference type="ARBA" id="ARBA00022676"/>
    </source>
</evidence>
<sequence>MQKKLFVLAGEVSGDLHAAEVVRELLSMHPGLEVFGTGGGRLRRLGARLLYDTDDLSVMGLTEVLRHAFFLRTVIRNLKQEIRREKPTAALLVDYPAMNLHMARFLHDEGISVIYYISPKVWAWKERRVKAIRRYVDRLLVIFRFEVEFFARHGVRAEYVGNPVAEEVGELEFPDRSAFCRKHGIDPSSRLVGMLPGSRRQEVSRIYPEMVSAARILSKRHQIVFLLGRAPQMPRELYDSEGIGVIECSAYDVMHYSDAAMVTSGTATLEALCFGLPMVVVYKTGWLNYAVGKRLVRLHNISLANILSRGLYASAQLVPELLQDEAEGSRIAAAVSSMLDDEACAGAVRSELLAVRDTLLESSPSKKAAAVVSSYLE</sequence>
<keyword evidence="8" id="KW-0443">Lipid metabolism</keyword>
<dbReference type="NCBIfam" id="TIGR00215">
    <property type="entry name" value="lpxB"/>
    <property type="match status" value="1"/>
</dbReference>
<dbReference type="GO" id="GO:0008915">
    <property type="term" value="F:lipid-A-disaccharide synthase activity"/>
    <property type="evidence" value="ECO:0007669"/>
    <property type="project" value="UniProtKB-EC"/>
</dbReference>
<evidence type="ECO:0000256" key="5">
    <source>
        <dbReference type="ARBA" id="ARBA00022556"/>
    </source>
</evidence>
<dbReference type="PANTHER" id="PTHR30372:SF4">
    <property type="entry name" value="LIPID-A-DISACCHARIDE SYNTHASE, MITOCHONDRIAL-RELATED"/>
    <property type="match status" value="1"/>
</dbReference>
<dbReference type="PANTHER" id="PTHR30372">
    <property type="entry name" value="LIPID-A-DISACCHARIDE SYNTHASE"/>
    <property type="match status" value="1"/>
</dbReference>
<dbReference type="EC" id="2.4.1.182" evidence="2 10"/>
<evidence type="ECO:0000256" key="2">
    <source>
        <dbReference type="ARBA" id="ARBA00012687"/>
    </source>
</evidence>
<comment type="function">
    <text evidence="1">Condensation of UDP-2,3-diacylglucosamine and 2,3-diacylglucosamine-1-phosphate to form lipid A disaccharide, a precursor of lipid A, a phosphorylated glycolipid that anchors the lipopolysaccharide to the outer membrane of the cell.</text>
</comment>
<evidence type="ECO:0000256" key="8">
    <source>
        <dbReference type="ARBA" id="ARBA00023098"/>
    </source>
</evidence>
<dbReference type="InterPro" id="IPR003835">
    <property type="entry name" value="Glyco_trans_19"/>
</dbReference>
<dbReference type="Pfam" id="PF02684">
    <property type="entry name" value="LpxB"/>
    <property type="match status" value="1"/>
</dbReference>
<keyword evidence="4" id="KW-0444">Lipid biosynthesis</keyword>
<evidence type="ECO:0000256" key="4">
    <source>
        <dbReference type="ARBA" id="ARBA00022516"/>
    </source>
</evidence>
<dbReference type="Proteomes" id="UP000619838">
    <property type="component" value="Unassembled WGS sequence"/>
</dbReference>
<evidence type="ECO:0000256" key="9">
    <source>
        <dbReference type="ARBA" id="ARBA00048975"/>
    </source>
</evidence>
<name>A0ABR9XU29_9CHLB</name>
<evidence type="ECO:0000256" key="3">
    <source>
        <dbReference type="ARBA" id="ARBA00020902"/>
    </source>
</evidence>
<evidence type="ECO:0000313" key="12">
    <source>
        <dbReference type="Proteomes" id="UP000619838"/>
    </source>
</evidence>
<evidence type="ECO:0000256" key="10">
    <source>
        <dbReference type="NCBIfam" id="TIGR00215"/>
    </source>
</evidence>
<accession>A0ABR9XU29</accession>
<dbReference type="SUPFAM" id="SSF53756">
    <property type="entry name" value="UDP-Glycosyltransferase/glycogen phosphorylase"/>
    <property type="match status" value="1"/>
</dbReference>
<dbReference type="EMBL" id="JADGII010000024">
    <property type="protein sequence ID" value="MBF0637521.1"/>
    <property type="molecule type" value="Genomic_DNA"/>
</dbReference>
<organism evidence="11 12">
    <name type="scientific">Prosthecochloris ethylica</name>
    <dbReference type="NCBI Taxonomy" id="2743976"/>
    <lineage>
        <taxon>Bacteria</taxon>
        <taxon>Pseudomonadati</taxon>
        <taxon>Chlorobiota</taxon>
        <taxon>Chlorobiia</taxon>
        <taxon>Chlorobiales</taxon>
        <taxon>Chlorobiaceae</taxon>
        <taxon>Prosthecochloris</taxon>
    </lineage>
</organism>
<keyword evidence="7 11" id="KW-0808">Transferase</keyword>
<evidence type="ECO:0000256" key="1">
    <source>
        <dbReference type="ARBA" id="ARBA00002056"/>
    </source>
</evidence>
<proteinExistence type="predicted"/>
<keyword evidence="12" id="KW-1185">Reference proteome</keyword>
<reference evidence="11 12" key="1">
    <citation type="journal article" date="2020" name="Microorganisms">
        <title>Simultaneous Genome Sequencing of Prosthecochloris ethylica and Desulfuromonas acetoxidans within a Syntrophic Mixture Reveals Unique Pili and Protein Interactions.</title>
        <authorList>
            <person name="Kyndt J.A."/>
            <person name="Van Beeumen J.J."/>
            <person name="Meyer T.E."/>
        </authorList>
    </citation>
    <scope>NUCLEOTIDE SEQUENCE [LARGE SCALE GENOMIC DNA]</scope>
    <source>
        <strain evidence="11 12">N3</strain>
    </source>
</reference>
<gene>
    <name evidence="11" type="primary">lpxB</name>
    <name evidence="11" type="ORF">INT08_10110</name>
</gene>
<comment type="caution">
    <text evidence="11">The sequence shown here is derived from an EMBL/GenBank/DDBJ whole genome shotgun (WGS) entry which is preliminary data.</text>
</comment>
<evidence type="ECO:0000256" key="7">
    <source>
        <dbReference type="ARBA" id="ARBA00022679"/>
    </source>
</evidence>
<evidence type="ECO:0000313" key="11">
    <source>
        <dbReference type="EMBL" id="MBF0637521.1"/>
    </source>
</evidence>